<accession>A0A2M8LB46</accession>
<keyword evidence="1" id="KW-0472">Membrane</keyword>
<comment type="caution">
    <text evidence="2">The sequence shown here is derived from an EMBL/GenBank/DDBJ whole genome shotgun (WGS) entry which is preliminary data.</text>
</comment>
<keyword evidence="1" id="KW-1133">Transmembrane helix</keyword>
<dbReference type="Gene3D" id="2.60.40.10">
    <property type="entry name" value="Immunoglobulins"/>
    <property type="match status" value="1"/>
</dbReference>
<evidence type="ECO:0000313" key="3">
    <source>
        <dbReference type="Proteomes" id="UP000230959"/>
    </source>
</evidence>
<evidence type="ECO:0008006" key="4">
    <source>
        <dbReference type="Google" id="ProtNLM"/>
    </source>
</evidence>
<organism evidence="2 3">
    <name type="scientific">Candidatus Terrybacteria bacterium CG10_big_fil_rev_8_21_14_0_10_41_10</name>
    <dbReference type="NCBI Taxonomy" id="1975026"/>
    <lineage>
        <taxon>Bacteria</taxon>
        <taxon>Candidatus Terryibacteriota</taxon>
    </lineage>
</organism>
<gene>
    <name evidence="2" type="ORF">COV02_00435</name>
</gene>
<reference evidence="3" key="1">
    <citation type="submission" date="2017-09" db="EMBL/GenBank/DDBJ databases">
        <title>Depth-based differentiation of microbial function through sediment-hosted aquifers and enrichment of novel symbionts in the deep terrestrial subsurface.</title>
        <authorList>
            <person name="Probst A.J."/>
            <person name="Ladd B."/>
            <person name="Jarett J.K."/>
            <person name="Geller-Mcgrath D.E."/>
            <person name="Sieber C.M.K."/>
            <person name="Emerson J.B."/>
            <person name="Anantharaman K."/>
            <person name="Thomas B.C."/>
            <person name="Malmstrom R."/>
            <person name="Stieglmeier M."/>
            <person name="Klingl A."/>
            <person name="Woyke T."/>
            <person name="Ryan C.M."/>
            <person name="Banfield J.F."/>
        </authorList>
    </citation>
    <scope>NUCLEOTIDE SEQUENCE [LARGE SCALE GENOMIC DNA]</scope>
</reference>
<feature type="transmembrane region" description="Helical" evidence="1">
    <location>
        <begin position="7"/>
        <end position="27"/>
    </location>
</feature>
<sequence length="116" mass="12843">MGTKTKTITSISLVATLLFFFGIYGAYKARDFLAGPGIAFISVSNGQTVDRSDIKIIGKVSNMANLFINGRKILPDRDGKFETEMLLAAGYNIIEARGEDKFGRETKKLLEIIYKQ</sequence>
<protein>
    <recommendedName>
        <fullName evidence="4">Carboxypeptidase regulatory-like domain-containing protein</fullName>
    </recommendedName>
</protein>
<proteinExistence type="predicted"/>
<dbReference type="EMBL" id="PFER01000007">
    <property type="protein sequence ID" value="PJE73849.1"/>
    <property type="molecule type" value="Genomic_DNA"/>
</dbReference>
<evidence type="ECO:0000256" key="1">
    <source>
        <dbReference type="SAM" id="Phobius"/>
    </source>
</evidence>
<name>A0A2M8LB46_9BACT</name>
<dbReference type="Proteomes" id="UP000230959">
    <property type="component" value="Unassembled WGS sequence"/>
</dbReference>
<dbReference type="AlphaFoldDB" id="A0A2M8LB46"/>
<keyword evidence="1" id="KW-0812">Transmembrane</keyword>
<dbReference type="InterPro" id="IPR013783">
    <property type="entry name" value="Ig-like_fold"/>
</dbReference>
<evidence type="ECO:0000313" key="2">
    <source>
        <dbReference type="EMBL" id="PJE73849.1"/>
    </source>
</evidence>